<protein>
    <submittedName>
        <fullName evidence="2">BnaC02g24060D protein</fullName>
    </submittedName>
</protein>
<keyword evidence="1" id="KW-0472">Membrane</keyword>
<keyword evidence="3" id="KW-1185">Reference proteome</keyword>
<gene>
    <name evidence="2" type="primary">BnaC02g24060D</name>
    <name evidence="2" type="ORF">GSBRNA2T00012467001</name>
</gene>
<reference evidence="2 3" key="1">
    <citation type="journal article" date="2014" name="Science">
        <title>Plant genetics. Early allopolyploid evolution in the post-Neolithic Brassica napus oilseed genome.</title>
        <authorList>
            <person name="Chalhoub B."/>
            <person name="Denoeud F."/>
            <person name="Liu S."/>
            <person name="Parkin I.A."/>
            <person name="Tang H."/>
            <person name="Wang X."/>
            <person name="Chiquet J."/>
            <person name="Belcram H."/>
            <person name="Tong C."/>
            <person name="Samans B."/>
            <person name="Correa M."/>
            <person name="Da Silva C."/>
            <person name="Just J."/>
            <person name="Falentin C."/>
            <person name="Koh C.S."/>
            <person name="Le Clainche I."/>
            <person name="Bernard M."/>
            <person name="Bento P."/>
            <person name="Noel B."/>
            <person name="Labadie K."/>
            <person name="Alberti A."/>
            <person name="Charles M."/>
            <person name="Arnaud D."/>
            <person name="Guo H."/>
            <person name="Daviaud C."/>
            <person name="Alamery S."/>
            <person name="Jabbari K."/>
            <person name="Zhao M."/>
            <person name="Edger P.P."/>
            <person name="Chelaifa H."/>
            <person name="Tack D."/>
            <person name="Lassalle G."/>
            <person name="Mestiri I."/>
            <person name="Schnel N."/>
            <person name="Le Paslier M.C."/>
            <person name="Fan G."/>
            <person name="Renault V."/>
            <person name="Bayer P.E."/>
            <person name="Golicz A.A."/>
            <person name="Manoli S."/>
            <person name="Lee T.H."/>
            <person name="Thi V.H."/>
            <person name="Chalabi S."/>
            <person name="Hu Q."/>
            <person name="Fan C."/>
            <person name="Tollenaere R."/>
            <person name="Lu Y."/>
            <person name="Battail C."/>
            <person name="Shen J."/>
            <person name="Sidebottom C.H."/>
            <person name="Wang X."/>
            <person name="Canaguier A."/>
            <person name="Chauveau A."/>
            <person name="Berard A."/>
            <person name="Deniot G."/>
            <person name="Guan M."/>
            <person name="Liu Z."/>
            <person name="Sun F."/>
            <person name="Lim Y.P."/>
            <person name="Lyons E."/>
            <person name="Town C.D."/>
            <person name="Bancroft I."/>
            <person name="Wang X."/>
            <person name="Meng J."/>
            <person name="Ma J."/>
            <person name="Pires J.C."/>
            <person name="King G.J."/>
            <person name="Brunel D."/>
            <person name="Delourme R."/>
            <person name="Renard M."/>
            <person name="Aury J.M."/>
            <person name="Adams K.L."/>
            <person name="Batley J."/>
            <person name="Snowdon R.J."/>
            <person name="Tost J."/>
            <person name="Edwards D."/>
            <person name="Zhou Y."/>
            <person name="Hua W."/>
            <person name="Sharpe A.G."/>
            <person name="Paterson A.H."/>
            <person name="Guan C."/>
            <person name="Wincker P."/>
        </authorList>
    </citation>
    <scope>NUCLEOTIDE SEQUENCE [LARGE SCALE GENOMIC DNA]</scope>
    <source>
        <strain evidence="3">cv. Darmor-bzh</strain>
    </source>
</reference>
<keyword evidence="1" id="KW-1133">Transmembrane helix</keyword>
<dbReference type="PaxDb" id="3708-A0A078G1H7"/>
<accession>A0A078G1H7</accession>
<feature type="transmembrane region" description="Helical" evidence="1">
    <location>
        <begin position="38"/>
        <end position="58"/>
    </location>
</feature>
<evidence type="ECO:0000313" key="3">
    <source>
        <dbReference type="Proteomes" id="UP000028999"/>
    </source>
</evidence>
<evidence type="ECO:0000313" key="2">
    <source>
        <dbReference type="EMBL" id="CDY20410.1"/>
    </source>
</evidence>
<dbReference type="AlphaFoldDB" id="A0A078G1H7"/>
<evidence type="ECO:0000256" key="1">
    <source>
        <dbReference type="SAM" id="Phobius"/>
    </source>
</evidence>
<proteinExistence type="predicted"/>
<organism evidence="2 3">
    <name type="scientific">Brassica napus</name>
    <name type="common">Rape</name>
    <dbReference type="NCBI Taxonomy" id="3708"/>
    <lineage>
        <taxon>Eukaryota</taxon>
        <taxon>Viridiplantae</taxon>
        <taxon>Streptophyta</taxon>
        <taxon>Embryophyta</taxon>
        <taxon>Tracheophyta</taxon>
        <taxon>Spermatophyta</taxon>
        <taxon>Magnoliopsida</taxon>
        <taxon>eudicotyledons</taxon>
        <taxon>Gunneridae</taxon>
        <taxon>Pentapetalae</taxon>
        <taxon>rosids</taxon>
        <taxon>malvids</taxon>
        <taxon>Brassicales</taxon>
        <taxon>Brassicaceae</taxon>
        <taxon>Brassiceae</taxon>
        <taxon>Brassica</taxon>
    </lineage>
</organism>
<sequence>MESQTQTLVALVWGGSKMCLRKKDGSLFHIRRSRITGLSLLIFSHYVSGSLLCVYWGADSDPCSCMLI</sequence>
<name>A0A078G1H7_BRANA</name>
<dbReference type="Proteomes" id="UP000028999">
    <property type="component" value="Unassembled WGS sequence"/>
</dbReference>
<dbReference type="Gramene" id="CDY20410">
    <property type="protein sequence ID" value="CDY20410"/>
    <property type="gene ID" value="GSBRNA2T00012467001"/>
</dbReference>
<dbReference type="EMBL" id="LK032107">
    <property type="protein sequence ID" value="CDY20410.1"/>
    <property type="molecule type" value="Genomic_DNA"/>
</dbReference>
<keyword evidence="1" id="KW-0812">Transmembrane</keyword>